<comment type="caution">
    <text evidence="2">The sequence shown here is derived from an EMBL/GenBank/DDBJ whole genome shotgun (WGS) entry which is preliminary data.</text>
</comment>
<reference evidence="2" key="2">
    <citation type="submission" date="2018-07" db="EMBL/GenBank/DDBJ databases">
        <authorList>
            <consortium name="NCBI Pathogen Detection Project"/>
        </authorList>
    </citation>
    <scope>NUCLEOTIDE SEQUENCE</scope>
    <source>
        <strain evidence="2">Salmonella enterica</strain>
    </source>
</reference>
<feature type="transmembrane region" description="Helical" evidence="1">
    <location>
        <begin position="69"/>
        <end position="91"/>
    </location>
</feature>
<dbReference type="EMBL" id="DAAMKG010000014">
    <property type="protein sequence ID" value="HAC7027028.1"/>
    <property type="molecule type" value="Genomic_DNA"/>
</dbReference>
<reference evidence="2" key="1">
    <citation type="journal article" date="2018" name="Genome Biol.">
        <title>SKESA: strategic k-mer extension for scrupulous assemblies.</title>
        <authorList>
            <person name="Souvorov A."/>
            <person name="Agarwala R."/>
            <person name="Lipman D.J."/>
        </authorList>
    </citation>
    <scope>NUCLEOTIDE SEQUENCE</scope>
    <source>
        <strain evidence="2">Salmonella enterica</strain>
    </source>
</reference>
<feature type="transmembrane region" description="Helical" evidence="1">
    <location>
        <begin position="37"/>
        <end position="57"/>
    </location>
</feature>
<keyword evidence="1" id="KW-1133">Transmembrane helix</keyword>
<feature type="transmembrane region" description="Helical" evidence="1">
    <location>
        <begin position="194"/>
        <end position="212"/>
    </location>
</feature>
<keyword evidence="1" id="KW-0812">Transmembrane</keyword>
<evidence type="ECO:0000313" key="2">
    <source>
        <dbReference type="EMBL" id="HAC7027028.1"/>
    </source>
</evidence>
<accession>A0A702QY67</accession>
<evidence type="ECO:0000256" key="1">
    <source>
        <dbReference type="SAM" id="Phobius"/>
    </source>
</evidence>
<proteinExistence type="predicted"/>
<evidence type="ECO:0000313" key="3">
    <source>
        <dbReference type="EMBL" id="HAE5464249.1"/>
    </source>
</evidence>
<organism evidence="2">
    <name type="scientific">Salmonella derby</name>
    <dbReference type="NCBI Taxonomy" id="28144"/>
    <lineage>
        <taxon>Bacteria</taxon>
        <taxon>Pseudomonadati</taxon>
        <taxon>Pseudomonadota</taxon>
        <taxon>Gammaproteobacteria</taxon>
        <taxon>Enterobacterales</taxon>
        <taxon>Enterobacteriaceae</taxon>
        <taxon>Salmonella</taxon>
    </lineage>
</organism>
<sequence length="242" mass="27233">MLRINQIIKILGGMKAYAPYTYKSKTDKLVDKIHGRLVRFGIFIIALLALSIALYKFNSCFKTDTVVDVIFGLYFIGMLIGLIIMVLPPILGIKHLVDWKKESFNDFVCEISHDEENAKLLLDYSEKELLYAVHWIQLKINRITMRVSSFFGEKKAVFSVLGLCYSAVQALIGFDKLSKTFIGDLSNADSTNTVIMFGLALLLGISLGALMLKKVASHQLYLKEIVELTIRIKKDVEDEGGI</sequence>
<protein>
    <submittedName>
        <fullName evidence="2">Uncharacterized protein</fullName>
    </submittedName>
</protein>
<dbReference type="AlphaFoldDB" id="A0A702QY67"/>
<gene>
    <name evidence="2" type="ORF">G0E16_19180</name>
    <name evidence="3" type="ORF">G4H65_004860</name>
</gene>
<name>A0A702QY67_SALDE</name>
<dbReference type="EMBL" id="DAASGV010000064">
    <property type="protein sequence ID" value="HAE5464249.1"/>
    <property type="molecule type" value="Genomic_DNA"/>
</dbReference>
<feature type="transmembrane region" description="Helical" evidence="1">
    <location>
        <begin position="156"/>
        <end position="174"/>
    </location>
</feature>
<keyword evidence="1" id="KW-0472">Membrane</keyword>